<protein>
    <recommendedName>
        <fullName evidence="3">SHSP domain-containing protein</fullName>
    </recommendedName>
</protein>
<dbReference type="SUPFAM" id="SSF49764">
    <property type="entry name" value="HSP20-like chaperones"/>
    <property type="match status" value="1"/>
</dbReference>
<comment type="caution">
    <text evidence="4">The sequence shown here is derived from an EMBL/GenBank/DDBJ whole genome shotgun (WGS) entry which is preliminary data.</text>
</comment>
<dbReference type="AlphaFoldDB" id="A0A934V0F4"/>
<accession>A0A934V0F4</accession>
<keyword evidence="5" id="KW-1185">Reference proteome</keyword>
<reference evidence="4" key="2">
    <citation type="journal article" date="2020" name="Microorganisms">
        <title>Osmotic Adaptation and Compatible Solute Biosynthesis of Phototrophic Bacteria as Revealed from Genome Analyses.</title>
        <authorList>
            <person name="Imhoff J.F."/>
            <person name="Rahn T."/>
            <person name="Kunzel S."/>
            <person name="Keller A."/>
            <person name="Neulinger S.C."/>
        </authorList>
    </citation>
    <scope>NUCLEOTIDE SEQUENCE</scope>
    <source>
        <strain evidence="4">DSM 9154</strain>
    </source>
</reference>
<dbReference type="Pfam" id="PF00011">
    <property type="entry name" value="HSP20"/>
    <property type="match status" value="1"/>
</dbReference>
<comment type="similarity">
    <text evidence="1 2">Belongs to the small heat shock protein (HSP20) family.</text>
</comment>
<evidence type="ECO:0000259" key="3">
    <source>
        <dbReference type="PROSITE" id="PS01031"/>
    </source>
</evidence>
<evidence type="ECO:0000313" key="4">
    <source>
        <dbReference type="EMBL" id="MBK1698142.1"/>
    </source>
</evidence>
<dbReference type="PANTHER" id="PTHR11527">
    <property type="entry name" value="HEAT-SHOCK PROTEIN 20 FAMILY MEMBER"/>
    <property type="match status" value="1"/>
</dbReference>
<dbReference type="InterPro" id="IPR008978">
    <property type="entry name" value="HSP20-like_chaperone"/>
</dbReference>
<evidence type="ECO:0000313" key="5">
    <source>
        <dbReference type="Proteomes" id="UP000778970"/>
    </source>
</evidence>
<dbReference type="InterPro" id="IPR031107">
    <property type="entry name" value="Small_HSP"/>
</dbReference>
<reference evidence="4" key="1">
    <citation type="submission" date="2017-08" db="EMBL/GenBank/DDBJ databases">
        <authorList>
            <person name="Imhoff J.F."/>
            <person name="Rahn T."/>
            <person name="Kuenzel S."/>
            <person name="Neulinger S.C."/>
        </authorList>
    </citation>
    <scope>NUCLEOTIDE SEQUENCE</scope>
    <source>
        <strain evidence="4">DSM 9154</strain>
    </source>
</reference>
<gene>
    <name evidence="4" type="ORF">CKO21_12920</name>
</gene>
<dbReference type="Gene3D" id="2.60.40.790">
    <property type="match status" value="1"/>
</dbReference>
<dbReference type="RefSeq" id="WP_051432058.1">
    <property type="nucleotide sequence ID" value="NZ_NRRE01000026.1"/>
</dbReference>
<name>A0A934V0F4_9PROT</name>
<dbReference type="InterPro" id="IPR002068">
    <property type="entry name" value="A-crystallin/Hsp20_dom"/>
</dbReference>
<dbReference type="CDD" id="cd06464">
    <property type="entry name" value="ACD_sHsps-like"/>
    <property type="match status" value="1"/>
</dbReference>
<evidence type="ECO:0000256" key="1">
    <source>
        <dbReference type="PROSITE-ProRule" id="PRU00285"/>
    </source>
</evidence>
<proteinExistence type="inferred from homology"/>
<dbReference type="PROSITE" id="PS01031">
    <property type="entry name" value="SHSP"/>
    <property type="match status" value="1"/>
</dbReference>
<dbReference type="EMBL" id="NRRE01000026">
    <property type="protein sequence ID" value="MBK1698142.1"/>
    <property type="molecule type" value="Genomic_DNA"/>
</dbReference>
<evidence type="ECO:0000256" key="2">
    <source>
        <dbReference type="RuleBase" id="RU003616"/>
    </source>
</evidence>
<feature type="domain" description="SHSP" evidence="3">
    <location>
        <begin position="59"/>
        <end position="173"/>
    </location>
</feature>
<organism evidence="4 5">
    <name type="scientific">Rhodovibrio salinarum</name>
    <dbReference type="NCBI Taxonomy" id="1087"/>
    <lineage>
        <taxon>Bacteria</taxon>
        <taxon>Pseudomonadati</taxon>
        <taxon>Pseudomonadota</taxon>
        <taxon>Alphaproteobacteria</taxon>
        <taxon>Rhodospirillales</taxon>
        <taxon>Rhodovibrionaceae</taxon>
        <taxon>Rhodovibrio</taxon>
    </lineage>
</organism>
<dbReference type="Proteomes" id="UP000778970">
    <property type="component" value="Unassembled WGS sequence"/>
</dbReference>
<sequence length="173" mass="19022">MADTESKLQARPRETAPETSWISPFFDLRRRMESLFDDMLTGGAVPSLSGGEAWPAAFAGANGADIRFEVRESDKDIEITAELPGLSPEDVNVEHTDGVLTVSGEKTTERKSEDKNVRMSERRYGTFRRAFCLPDTADADKISARFKDGVLTIAVPKAPESAAKASRITINRE</sequence>